<protein>
    <recommendedName>
        <fullName evidence="3">Lactamase</fullName>
    </recommendedName>
</protein>
<dbReference type="PANTHER" id="PTHR42967:SF1">
    <property type="entry name" value="MBL FOLD METALLO-HYDROLASE"/>
    <property type="match status" value="1"/>
</dbReference>
<evidence type="ECO:0000313" key="2">
    <source>
        <dbReference type="Proteomes" id="UP000228949"/>
    </source>
</evidence>
<evidence type="ECO:0008006" key="3">
    <source>
        <dbReference type="Google" id="ProtNLM"/>
    </source>
</evidence>
<dbReference type="EMBL" id="PEVJ01000060">
    <property type="protein sequence ID" value="PIU98244.1"/>
    <property type="molecule type" value="Genomic_DNA"/>
</dbReference>
<dbReference type="AlphaFoldDB" id="A0A2M7B539"/>
<proteinExistence type="predicted"/>
<comment type="caution">
    <text evidence="1">The sequence shown here is derived from an EMBL/GenBank/DDBJ whole genome shotgun (WGS) entry which is preliminary data.</text>
</comment>
<dbReference type="SUPFAM" id="SSF56281">
    <property type="entry name" value="Metallo-hydrolase/oxidoreductase"/>
    <property type="match status" value="1"/>
</dbReference>
<accession>A0A2M7B539</accession>
<dbReference type="Gene3D" id="3.60.15.10">
    <property type="entry name" value="Ribonuclease Z/Hydroxyacylglutathione hydrolase-like"/>
    <property type="match status" value="1"/>
</dbReference>
<dbReference type="PANTHER" id="PTHR42967">
    <property type="entry name" value="METAL DEPENDENT HYDROLASE"/>
    <property type="match status" value="1"/>
</dbReference>
<dbReference type="InterPro" id="IPR036866">
    <property type="entry name" value="RibonucZ/Hydroxyglut_hydro"/>
</dbReference>
<sequence length="209" mass="23447">MTIAFYGEGCFKIQSGDSVILTDPIDAQVGLTPPRFKTDIILKTLTSLPILQFSILDSQSLIYGPGEYNIKDIDILGLGLTKESEGKFFKTIYLVKAEGINLCFLGHLSETLEPTILERLEEVDILFVPAGGRPFIEQKLLVKLIKQIEPKIVVPAFFKISGLKRKADDLKTFLEEFNHQNKIEPLEKLTIKKKDLAEIKKTKIVALKA</sequence>
<organism evidence="1 2">
    <name type="scientific">Candidatus Wolfebacteria bacterium CG03_land_8_20_14_0_80_40_12</name>
    <dbReference type="NCBI Taxonomy" id="1975069"/>
    <lineage>
        <taxon>Bacteria</taxon>
        <taxon>Candidatus Wolfeibacteriota</taxon>
    </lineage>
</organism>
<gene>
    <name evidence="1" type="ORF">COS61_02450</name>
</gene>
<reference evidence="2" key="1">
    <citation type="submission" date="2017-09" db="EMBL/GenBank/DDBJ databases">
        <title>Depth-based differentiation of microbial function through sediment-hosted aquifers and enrichment of novel symbionts in the deep terrestrial subsurface.</title>
        <authorList>
            <person name="Probst A.J."/>
            <person name="Ladd B."/>
            <person name="Jarett J.K."/>
            <person name="Geller-Mcgrath D.E."/>
            <person name="Sieber C.M.K."/>
            <person name="Emerson J.B."/>
            <person name="Anantharaman K."/>
            <person name="Thomas B.C."/>
            <person name="Malmstrom R."/>
            <person name="Stieglmeier M."/>
            <person name="Klingl A."/>
            <person name="Woyke T."/>
            <person name="Ryan C.M."/>
            <person name="Banfield J.F."/>
        </authorList>
    </citation>
    <scope>NUCLEOTIDE SEQUENCE [LARGE SCALE GENOMIC DNA]</scope>
</reference>
<evidence type="ECO:0000313" key="1">
    <source>
        <dbReference type="EMBL" id="PIU98244.1"/>
    </source>
</evidence>
<dbReference type="Pfam" id="PF13483">
    <property type="entry name" value="Lactamase_B_3"/>
    <property type="match status" value="1"/>
</dbReference>
<name>A0A2M7B539_9BACT</name>
<dbReference type="Proteomes" id="UP000228949">
    <property type="component" value="Unassembled WGS sequence"/>
</dbReference>